<dbReference type="EMBL" id="CP089982">
    <property type="protein sequence ID" value="WXA98691.1"/>
    <property type="molecule type" value="Genomic_DNA"/>
</dbReference>
<protein>
    <submittedName>
        <fullName evidence="1">Uncharacterized protein</fullName>
    </submittedName>
</protein>
<evidence type="ECO:0000313" key="1">
    <source>
        <dbReference type="EMBL" id="WXA98691.1"/>
    </source>
</evidence>
<evidence type="ECO:0000313" key="2">
    <source>
        <dbReference type="Proteomes" id="UP001379533"/>
    </source>
</evidence>
<gene>
    <name evidence="1" type="ORF">LZC95_17890</name>
</gene>
<dbReference type="Proteomes" id="UP001379533">
    <property type="component" value="Chromosome"/>
</dbReference>
<dbReference type="PROSITE" id="PS51257">
    <property type="entry name" value="PROKAR_LIPOPROTEIN"/>
    <property type="match status" value="1"/>
</dbReference>
<name>A0ABZ2KQS6_9BACT</name>
<keyword evidence="2" id="KW-1185">Reference proteome</keyword>
<organism evidence="1 2">
    <name type="scientific">Pendulispora brunnea</name>
    <dbReference type="NCBI Taxonomy" id="2905690"/>
    <lineage>
        <taxon>Bacteria</taxon>
        <taxon>Pseudomonadati</taxon>
        <taxon>Myxococcota</taxon>
        <taxon>Myxococcia</taxon>
        <taxon>Myxococcales</taxon>
        <taxon>Sorangiineae</taxon>
        <taxon>Pendulisporaceae</taxon>
        <taxon>Pendulispora</taxon>
    </lineage>
</organism>
<sequence>MRGVRFLFGLLAGVVGVAACSSDDDPTRVSVGPSLLFPRGVFDNVRKLTLIVYDTSDGVDCAADGNVTGPTGRRLATKELSSKGCADGVKFCGEVSIEQSNNVRVFFAEGLGGTGERVAVGCSKAIANQDAVPVEIKMRRFIKPAFCGSGAIEPTEQCEKPDPTCDDSCHTSEVYLSGGHGAPSTANGKPGDKRDPFFLWPTASSSASNAGRFVAFFGDQTPGQTEVTMRVLSDAFAPYTGQGQEIQNFSFYLPNDNSAGAAFPPTAEGGNQFRPTAVYAAGNYYVVYDDDIGGSPDISLRSMTSSFGAQQGRQDPVVINGANGEGGRQIRPSVALGTDGLLFIAWEDVEGGRVHGRTFNLTTKALGPQHDDIGSGSSSHGIKVATLGTGGAAAGAMYVATWESGTDIKMRLIRSDGALVGPEQTVNDASHSGVQSHPSVAALPDGRFAIVWADQGRKNGDIFIQRYKVTATGAQAVAGDQRDAINDVVSDGEQNAPVIASSSAVGGSYVAAWVDFPSGHVRARFLGGDAGALFNHVDGQESEFQASIVSGRGRANPTVAVGGAGAYVAIGWEDTTNDPRAGIYGRRFPVGE</sequence>
<reference evidence="1 2" key="1">
    <citation type="submission" date="2021-12" db="EMBL/GenBank/DDBJ databases">
        <title>Discovery of the Pendulisporaceae a myxobacterial family with distinct sporulation behavior and unique specialized metabolism.</title>
        <authorList>
            <person name="Garcia R."/>
            <person name="Popoff A."/>
            <person name="Bader C.D."/>
            <person name="Loehr J."/>
            <person name="Walesch S."/>
            <person name="Walt C."/>
            <person name="Boldt J."/>
            <person name="Bunk B."/>
            <person name="Haeckl F.J.F.P.J."/>
            <person name="Gunesch A.P."/>
            <person name="Birkelbach J."/>
            <person name="Nuebel U."/>
            <person name="Pietschmann T."/>
            <person name="Bach T."/>
            <person name="Mueller R."/>
        </authorList>
    </citation>
    <scope>NUCLEOTIDE SEQUENCE [LARGE SCALE GENOMIC DNA]</scope>
    <source>
        <strain evidence="1 2">MSr12523</strain>
    </source>
</reference>
<accession>A0ABZ2KQS6</accession>
<proteinExistence type="predicted"/>
<dbReference type="RefSeq" id="WP_394849304.1">
    <property type="nucleotide sequence ID" value="NZ_CP089982.1"/>
</dbReference>